<reference evidence="1 2" key="1">
    <citation type="journal article" date="2015" name="Nature">
        <title>rRNA introns, odd ribosomes, and small enigmatic genomes across a large radiation of phyla.</title>
        <authorList>
            <person name="Brown C.T."/>
            <person name="Hug L.A."/>
            <person name="Thomas B.C."/>
            <person name="Sharon I."/>
            <person name="Castelle C.J."/>
            <person name="Singh A."/>
            <person name="Wilkins M.J."/>
            <person name="Williams K.H."/>
            <person name="Banfield J.F."/>
        </authorList>
    </citation>
    <scope>NUCLEOTIDE SEQUENCE [LARGE SCALE GENOMIC DNA]</scope>
</reference>
<name>A0A0G1KDA5_9BACT</name>
<gene>
    <name evidence="1" type="ORF">UW37_C0041G0009</name>
</gene>
<evidence type="ECO:0000313" key="2">
    <source>
        <dbReference type="Proteomes" id="UP000034063"/>
    </source>
</evidence>
<evidence type="ECO:0000313" key="1">
    <source>
        <dbReference type="EMBL" id="KKT45804.1"/>
    </source>
</evidence>
<sequence>MFNNLGFVSLMPTASWLALHSEIPKIARPSKNSATDAKIPKIYC</sequence>
<proteinExistence type="predicted"/>
<comment type="caution">
    <text evidence="1">The sequence shown here is derived from an EMBL/GenBank/DDBJ whole genome shotgun (WGS) entry which is preliminary data.</text>
</comment>
<organism evidence="1 2">
    <name type="scientific">Candidatus Gottesmanbacteria bacterium GW2011_GWA2_44_17</name>
    <dbReference type="NCBI Taxonomy" id="1618444"/>
    <lineage>
        <taxon>Bacteria</taxon>
        <taxon>Candidatus Gottesmaniibacteriota</taxon>
    </lineage>
</organism>
<dbReference type="Proteomes" id="UP000034063">
    <property type="component" value="Unassembled WGS sequence"/>
</dbReference>
<dbReference type="EMBL" id="LCIB01000041">
    <property type="protein sequence ID" value="KKT45804.1"/>
    <property type="molecule type" value="Genomic_DNA"/>
</dbReference>
<accession>A0A0G1KDA5</accession>
<protein>
    <submittedName>
        <fullName evidence="1">Uncharacterized protein</fullName>
    </submittedName>
</protein>
<dbReference type="AlphaFoldDB" id="A0A0G1KDA5"/>